<dbReference type="eggNOG" id="ENOG5031I5R">
    <property type="taxonomic scope" value="Bacteria"/>
</dbReference>
<evidence type="ECO:0000313" key="4">
    <source>
        <dbReference type="Proteomes" id="UP000044071"/>
    </source>
</evidence>
<sequence length="108" mass="11882">MRKIECSKTGSCIWTLRFEILGIFLLVIATYLTISTGKALAIVALFAVGVILCLFTKLCDFIYPSKHLSCPTCATQHSSSVTLIKEKDEDEEGKNAMDNEGGNPIHKE</sequence>
<dbReference type="Proteomes" id="UP000044071">
    <property type="component" value="Unassembled WGS sequence"/>
</dbReference>
<gene>
    <name evidence="3" type="ORF">BN59_00644</name>
</gene>
<evidence type="ECO:0000256" key="2">
    <source>
        <dbReference type="SAM" id="Phobius"/>
    </source>
</evidence>
<reference evidence="3 4" key="1">
    <citation type="submission" date="2014-06" db="EMBL/GenBank/DDBJ databases">
        <authorList>
            <person name="Urmite Genomes Urmite Genomes"/>
        </authorList>
    </citation>
    <scope>NUCLEOTIDE SEQUENCE [LARGE SCALE GENOMIC DNA]</scope>
</reference>
<proteinExistence type="predicted"/>
<accession>A0A078KPP6</accession>
<keyword evidence="4" id="KW-1185">Reference proteome</keyword>
<keyword evidence="2" id="KW-1133">Transmembrane helix</keyword>
<evidence type="ECO:0000256" key="1">
    <source>
        <dbReference type="SAM" id="MobiDB-lite"/>
    </source>
</evidence>
<organism evidence="3 4">
    <name type="scientific">Legionella massiliensis</name>
    <dbReference type="NCBI Taxonomy" id="1034943"/>
    <lineage>
        <taxon>Bacteria</taxon>
        <taxon>Pseudomonadati</taxon>
        <taxon>Pseudomonadota</taxon>
        <taxon>Gammaproteobacteria</taxon>
        <taxon>Legionellales</taxon>
        <taxon>Legionellaceae</taxon>
        <taxon>Legionella</taxon>
    </lineage>
</organism>
<keyword evidence="2" id="KW-0812">Transmembrane</keyword>
<feature type="transmembrane region" description="Helical" evidence="2">
    <location>
        <begin position="40"/>
        <end position="59"/>
    </location>
</feature>
<feature type="region of interest" description="Disordered" evidence="1">
    <location>
        <begin position="77"/>
        <end position="108"/>
    </location>
</feature>
<dbReference type="RefSeq" id="WP_043872917.1">
    <property type="nucleotide sequence ID" value="NZ_CCVW01000001.1"/>
</dbReference>
<feature type="transmembrane region" description="Helical" evidence="2">
    <location>
        <begin position="12"/>
        <end position="34"/>
    </location>
</feature>
<evidence type="ECO:0000313" key="3">
    <source>
        <dbReference type="EMBL" id="CDZ76375.1"/>
    </source>
</evidence>
<dbReference type="OrthoDB" id="5638402at2"/>
<name>A0A078KPP6_9GAMM</name>
<dbReference type="EMBL" id="CCSB01000001">
    <property type="protein sequence ID" value="CDZ76375.1"/>
    <property type="molecule type" value="Genomic_DNA"/>
</dbReference>
<dbReference type="AlphaFoldDB" id="A0A078KPP6"/>
<keyword evidence="2" id="KW-0472">Membrane</keyword>
<protein>
    <submittedName>
        <fullName evidence="3">Uncharacterized protein</fullName>
    </submittedName>
</protein>